<sequence length="104" mass="11099">MKITILKGERVDVASIQIANDQQTNTYEFVKVGASITGVPFTVNGVPITLPPIGKFACIEGDLIPVVPLGTLSYTSLHGVEKEIDLLGGVAFDHNGNYWVAVKS</sequence>
<reference evidence="1" key="1">
    <citation type="submission" date="2020-05" db="EMBL/GenBank/DDBJ databases">
        <authorList>
            <person name="Chiriac C."/>
            <person name="Salcher M."/>
            <person name="Ghai R."/>
            <person name="Kavagutti S V."/>
        </authorList>
    </citation>
    <scope>NUCLEOTIDE SEQUENCE</scope>
</reference>
<name>A0A6J5QG27_9CAUD</name>
<organism evidence="1">
    <name type="scientific">uncultured Caudovirales phage</name>
    <dbReference type="NCBI Taxonomy" id="2100421"/>
    <lineage>
        <taxon>Viruses</taxon>
        <taxon>Duplodnaviria</taxon>
        <taxon>Heunggongvirae</taxon>
        <taxon>Uroviricota</taxon>
        <taxon>Caudoviricetes</taxon>
        <taxon>Peduoviridae</taxon>
        <taxon>Maltschvirus</taxon>
        <taxon>Maltschvirus maltsch</taxon>
    </lineage>
</organism>
<proteinExistence type="predicted"/>
<dbReference type="EMBL" id="LR797049">
    <property type="protein sequence ID" value="CAB4183670.1"/>
    <property type="molecule type" value="Genomic_DNA"/>
</dbReference>
<gene>
    <name evidence="1" type="ORF">UFOVP1106_42</name>
</gene>
<evidence type="ECO:0000313" key="1">
    <source>
        <dbReference type="EMBL" id="CAB4183670.1"/>
    </source>
</evidence>
<accession>A0A6J5QG27</accession>
<protein>
    <submittedName>
        <fullName evidence="1">Uncharacterized protein</fullName>
    </submittedName>
</protein>